<proteinExistence type="predicted"/>
<dbReference type="Pfam" id="PF00571">
    <property type="entry name" value="CBS"/>
    <property type="match status" value="1"/>
</dbReference>
<dbReference type="InterPro" id="IPR046342">
    <property type="entry name" value="CBS_dom_sf"/>
</dbReference>
<dbReference type="PANTHER" id="PTHR43080:SF2">
    <property type="entry name" value="CBS DOMAIN-CONTAINING PROTEIN"/>
    <property type="match status" value="1"/>
</dbReference>
<dbReference type="PROSITE" id="PS51371">
    <property type="entry name" value="CBS"/>
    <property type="match status" value="1"/>
</dbReference>
<evidence type="ECO:0000313" key="5">
    <source>
        <dbReference type="Proteomes" id="UP000501602"/>
    </source>
</evidence>
<dbReference type="InterPro" id="IPR051257">
    <property type="entry name" value="Diverse_CBS-Domain"/>
</dbReference>
<keyword evidence="5" id="KW-1185">Reference proteome</keyword>
<dbReference type="SUPFAM" id="SSF54631">
    <property type="entry name" value="CBS-domain pair"/>
    <property type="match status" value="1"/>
</dbReference>
<evidence type="ECO:0000313" key="4">
    <source>
        <dbReference type="EMBL" id="QIZ75854.1"/>
    </source>
</evidence>
<dbReference type="KEGG" id="fes:HER31_02530"/>
<reference evidence="4 5" key="1">
    <citation type="submission" date="2020-04" db="EMBL/GenBank/DDBJ databases">
        <title>Ferrimonas sp. S7 isolated from sea water.</title>
        <authorList>
            <person name="Bae S.S."/>
            <person name="Baek K."/>
        </authorList>
    </citation>
    <scope>NUCLEOTIDE SEQUENCE [LARGE SCALE GENOMIC DNA]</scope>
    <source>
        <strain evidence="4 5">S7</strain>
    </source>
</reference>
<dbReference type="InterPro" id="IPR000644">
    <property type="entry name" value="CBS_dom"/>
</dbReference>
<keyword evidence="1 2" id="KW-0129">CBS domain</keyword>
<dbReference type="RefSeq" id="WP_168659115.1">
    <property type="nucleotide sequence ID" value="NZ_CP051180.1"/>
</dbReference>
<evidence type="ECO:0000259" key="3">
    <source>
        <dbReference type="PROSITE" id="PS51371"/>
    </source>
</evidence>
<organism evidence="4 5">
    <name type="scientific">Ferrimonas lipolytica</name>
    <dbReference type="NCBI Taxonomy" id="2724191"/>
    <lineage>
        <taxon>Bacteria</taxon>
        <taxon>Pseudomonadati</taxon>
        <taxon>Pseudomonadota</taxon>
        <taxon>Gammaproteobacteria</taxon>
        <taxon>Alteromonadales</taxon>
        <taxon>Ferrimonadaceae</taxon>
        <taxon>Ferrimonas</taxon>
    </lineage>
</organism>
<dbReference type="AlphaFoldDB" id="A0A6H1U9Z6"/>
<evidence type="ECO:0000256" key="2">
    <source>
        <dbReference type="PROSITE-ProRule" id="PRU00703"/>
    </source>
</evidence>
<evidence type="ECO:0000256" key="1">
    <source>
        <dbReference type="ARBA" id="ARBA00023122"/>
    </source>
</evidence>
<name>A0A6H1U9Z6_9GAMM</name>
<dbReference type="Proteomes" id="UP000501602">
    <property type="component" value="Chromosome"/>
</dbReference>
<gene>
    <name evidence="4" type="ORF">HER31_02530</name>
</gene>
<dbReference type="SMART" id="SM00116">
    <property type="entry name" value="CBS"/>
    <property type="match status" value="1"/>
</dbReference>
<protein>
    <submittedName>
        <fullName evidence="4">CBS domain-containing protein</fullName>
    </submittedName>
</protein>
<sequence>MTKERVSVKDVMTQHWIAVDGIKTIAEGLGEIQSERIDAFIINKRDQHDEYGLVLLSDIGKQVLAKGRAPERVNLYEIMSKPLISVQSDMDIRYCTRLFERFGLHVVPVVDDGQVVGVVTYRELVVQGLKSAIH</sequence>
<accession>A0A6H1U9Z6</accession>
<feature type="domain" description="CBS" evidence="3">
    <location>
        <begin position="79"/>
        <end position="134"/>
    </location>
</feature>
<dbReference type="PANTHER" id="PTHR43080">
    <property type="entry name" value="CBS DOMAIN-CONTAINING PROTEIN CBSX3, MITOCHONDRIAL"/>
    <property type="match status" value="1"/>
</dbReference>
<dbReference type="Gene3D" id="3.10.580.10">
    <property type="entry name" value="CBS-domain"/>
    <property type="match status" value="1"/>
</dbReference>
<dbReference type="EMBL" id="CP051180">
    <property type="protein sequence ID" value="QIZ75854.1"/>
    <property type="molecule type" value="Genomic_DNA"/>
</dbReference>